<dbReference type="WBParaSite" id="HNAJ_0000426001-mRNA-1">
    <property type="protein sequence ID" value="HNAJ_0000426001-mRNA-1"/>
    <property type="gene ID" value="HNAJ_0000426001"/>
</dbReference>
<dbReference type="Pfam" id="PF13873">
    <property type="entry name" value="Myb_DNA-bind_5"/>
    <property type="match status" value="1"/>
</dbReference>
<dbReference type="AlphaFoldDB" id="A0A0R3TB21"/>
<feature type="compositionally biased region" description="Polar residues" evidence="1">
    <location>
        <begin position="1"/>
        <end position="22"/>
    </location>
</feature>
<keyword evidence="4" id="KW-1185">Reference proteome</keyword>
<protein>
    <submittedName>
        <fullName evidence="5">Nuclear apoptosis-inducing factor 1</fullName>
    </submittedName>
</protein>
<sequence length="350" mass="39743">MDTEQMSSVKDNCQGATNSSPSLKHDELSKGIRGSTFHSQIPLVTKMSLAQLDSLIVPFTRPKIDAFTEDEIKLMLEEIGKRRHILLTNPRKNSRVMKAAWEEVASSVALRSSSDLKRTPKQIKRKWRDIVTKTKKKIQEGQLKQEVHFNEITAMVTQFLASTSQEMRQDEVGEVADSDEEISPFVTTQSEHLSSYYDQLDSVSDNDTGNRVKEINDENLIKAQPLQVVQSAQGNEYYSSNSATHLVHDNGHGDATNDSSDSDVVMITHTSGNELSLHIDEVGGNLEHTMERSQMEESPNKTLLQQLKDEHTLRMEVLEMKRRYWQIKIDALLQERQILETVNGVHKGWK</sequence>
<gene>
    <name evidence="3" type="ORF">HNAJ_LOCUS4258</name>
</gene>
<dbReference type="OrthoDB" id="3066195at2759"/>
<organism evidence="5">
    <name type="scientific">Rodentolepis nana</name>
    <name type="common">Dwarf tapeworm</name>
    <name type="synonym">Hymenolepis nana</name>
    <dbReference type="NCBI Taxonomy" id="102285"/>
    <lineage>
        <taxon>Eukaryota</taxon>
        <taxon>Metazoa</taxon>
        <taxon>Spiralia</taxon>
        <taxon>Lophotrochozoa</taxon>
        <taxon>Platyhelminthes</taxon>
        <taxon>Cestoda</taxon>
        <taxon>Eucestoda</taxon>
        <taxon>Cyclophyllidea</taxon>
        <taxon>Hymenolepididae</taxon>
        <taxon>Rodentolepis</taxon>
    </lineage>
</organism>
<dbReference type="InterPro" id="IPR028002">
    <property type="entry name" value="Myb_DNA-bind_5"/>
</dbReference>
<name>A0A0R3TB21_RODNA</name>
<accession>A0A0R3TB21</accession>
<evidence type="ECO:0000313" key="5">
    <source>
        <dbReference type="WBParaSite" id="HNAJ_0000426001-mRNA-1"/>
    </source>
</evidence>
<reference evidence="3 4" key="2">
    <citation type="submission" date="2018-11" db="EMBL/GenBank/DDBJ databases">
        <authorList>
            <consortium name="Pathogen Informatics"/>
        </authorList>
    </citation>
    <scope>NUCLEOTIDE SEQUENCE [LARGE SCALE GENOMIC DNA]</scope>
</reference>
<evidence type="ECO:0000256" key="1">
    <source>
        <dbReference type="SAM" id="MobiDB-lite"/>
    </source>
</evidence>
<evidence type="ECO:0000259" key="2">
    <source>
        <dbReference type="Pfam" id="PF13873"/>
    </source>
</evidence>
<feature type="domain" description="Myb/SANT-like DNA-binding" evidence="2">
    <location>
        <begin position="66"/>
        <end position="139"/>
    </location>
</feature>
<evidence type="ECO:0000313" key="3">
    <source>
        <dbReference type="EMBL" id="VDO00118.1"/>
    </source>
</evidence>
<dbReference type="EMBL" id="UZAE01002875">
    <property type="protein sequence ID" value="VDO00118.1"/>
    <property type="molecule type" value="Genomic_DNA"/>
</dbReference>
<dbReference type="Proteomes" id="UP000278807">
    <property type="component" value="Unassembled WGS sequence"/>
</dbReference>
<reference evidence="5" key="1">
    <citation type="submission" date="2017-02" db="UniProtKB">
        <authorList>
            <consortium name="WormBaseParasite"/>
        </authorList>
    </citation>
    <scope>IDENTIFICATION</scope>
</reference>
<proteinExistence type="predicted"/>
<feature type="region of interest" description="Disordered" evidence="1">
    <location>
        <begin position="1"/>
        <end position="29"/>
    </location>
</feature>
<evidence type="ECO:0000313" key="4">
    <source>
        <dbReference type="Proteomes" id="UP000278807"/>
    </source>
</evidence>